<proteinExistence type="predicted"/>
<dbReference type="InterPro" id="IPR002197">
    <property type="entry name" value="HTH_Fis"/>
</dbReference>
<dbReference type="SUPFAM" id="SSF52540">
    <property type="entry name" value="P-loop containing nucleoside triphosphate hydrolases"/>
    <property type="match status" value="1"/>
</dbReference>
<dbReference type="OrthoDB" id="9803970at2"/>
<evidence type="ECO:0000256" key="5">
    <source>
        <dbReference type="ARBA" id="ARBA00023163"/>
    </source>
</evidence>
<dbReference type="InterPro" id="IPR002078">
    <property type="entry name" value="Sigma_54_int"/>
</dbReference>
<evidence type="ECO:0000313" key="8">
    <source>
        <dbReference type="Proteomes" id="UP000287601"/>
    </source>
</evidence>
<dbReference type="Pfam" id="PF00158">
    <property type="entry name" value="Sigma54_activat"/>
    <property type="match status" value="1"/>
</dbReference>
<dbReference type="InterPro" id="IPR025943">
    <property type="entry name" value="Sigma_54_int_dom_ATP-bd_2"/>
</dbReference>
<accession>A0A410PYB8</accession>
<dbReference type="PANTHER" id="PTHR32071">
    <property type="entry name" value="TRANSCRIPTIONAL REGULATORY PROTEIN"/>
    <property type="match status" value="1"/>
</dbReference>
<keyword evidence="3" id="KW-0805">Transcription regulation</keyword>
<evidence type="ECO:0000256" key="2">
    <source>
        <dbReference type="ARBA" id="ARBA00022840"/>
    </source>
</evidence>
<dbReference type="InterPro" id="IPR025944">
    <property type="entry name" value="Sigma_54_int_dom_CS"/>
</dbReference>
<keyword evidence="4" id="KW-0238">DNA-binding</keyword>
<dbReference type="PANTHER" id="PTHR32071:SF74">
    <property type="entry name" value="TRANSCRIPTIONAL ACTIVATOR ROCR"/>
    <property type="match status" value="1"/>
</dbReference>
<keyword evidence="2" id="KW-0067">ATP-binding</keyword>
<dbReference type="RefSeq" id="WP_128746548.1">
    <property type="nucleotide sequence ID" value="NZ_CP035281.1"/>
</dbReference>
<dbReference type="Proteomes" id="UP000287601">
    <property type="component" value="Chromosome"/>
</dbReference>
<dbReference type="EMBL" id="CP035281">
    <property type="protein sequence ID" value="QAT43840.1"/>
    <property type="molecule type" value="Genomic_DNA"/>
</dbReference>
<dbReference type="Gene3D" id="1.10.8.60">
    <property type="match status" value="1"/>
</dbReference>
<evidence type="ECO:0000256" key="3">
    <source>
        <dbReference type="ARBA" id="ARBA00023015"/>
    </source>
</evidence>
<dbReference type="PROSITE" id="PS00688">
    <property type="entry name" value="SIGMA54_INTERACT_3"/>
    <property type="match status" value="1"/>
</dbReference>
<dbReference type="KEGG" id="amij:EQM06_11745"/>
<dbReference type="SMART" id="SM00382">
    <property type="entry name" value="AAA"/>
    <property type="match status" value="1"/>
</dbReference>
<dbReference type="Pfam" id="PF25601">
    <property type="entry name" value="AAA_lid_14"/>
    <property type="match status" value="1"/>
</dbReference>
<keyword evidence="5" id="KW-0804">Transcription</keyword>
<evidence type="ECO:0000259" key="6">
    <source>
        <dbReference type="PROSITE" id="PS50045"/>
    </source>
</evidence>
<dbReference type="PROSITE" id="PS00676">
    <property type="entry name" value="SIGMA54_INTERACT_2"/>
    <property type="match status" value="1"/>
</dbReference>
<dbReference type="GO" id="GO:0043565">
    <property type="term" value="F:sequence-specific DNA binding"/>
    <property type="evidence" value="ECO:0007669"/>
    <property type="project" value="InterPro"/>
</dbReference>
<sequence>MMTKYLEKMMYIYNTMDSVLITNTDGVIEYSATFDEKENSIKNEGYTGKYLLEVYPELTQETSTHFRAMNTGKAITDEIQTVTDCNGMKRTFVSNTYPIEVDGKIVGAIEGTVILSESGLPYSKRFKNSKMNQTSELYTVEDLIGKSQKMIDLREKILRAAESNSSVMLVGETGTGKELAAQAIHSHSSRKNRAFVSQNCSAIPASLLESTLFGTVKGSYTGAEDRKGLLELADKGTLFLDELNSMNIELQGKILKAVEEQKIRRLGSEKERKIDVRIISAVNEGVNEALEKGKIRKDLYYRLGVFQIDLPLLKDRKEDIPLLIKHFISYYNRKGERKVQGCSELAEKLLMEYDWPGNVRELRNVIEYAFNMAKGKDITMTSLPEHFIYNRKEEVHGAERPDWENELEGGGTLVSIVDSYESRIIEKILRESSNVTEAADKLGVSRQVLKYKMKKYGLVF</sequence>
<dbReference type="FunFam" id="3.40.50.300:FF:000006">
    <property type="entry name" value="DNA-binding transcriptional regulator NtrC"/>
    <property type="match status" value="1"/>
</dbReference>
<dbReference type="InterPro" id="IPR003593">
    <property type="entry name" value="AAA+_ATPase"/>
</dbReference>
<dbReference type="SUPFAM" id="SSF46689">
    <property type="entry name" value="Homeodomain-like"/>
    <property type="match status" value="1"/>
</dbReference>
<dbReference type="PRINTS" id="PR01590">
    <property type="entry name" value="HTHFIS"/>
</dbReference>
<dbReference type="GO" id="GO:0005524">
    <property type="term" value="F:ATP binding"/>
    <property type="evidence" value="ECO:0007669"/>
    <property type="project" value="UniProtKB-KW"/>
</dbReference>
<name>A0A410PYB8_9FIRM</name>
<dbReference type="InterPro" id="IPR058031">
    <property type="entry name" value="AAA_lid_NorR"/>
</dbReference>
<feature type="domain" description="Sigma-54 factor interaction" evidence="6">
    <location>
        <begin position="143"/>
        <end position="371"/>
    </location>
</feature>
<dbReference type="Gene3D" id="3.40.50.300">
    <property type="entry name" value="P-loop containing nucleotide triphosphate hydrolases"/>
    <property type="match status" value="1"/>
</dbReference>
<organism evidence="7 8">
    <name type="scientific">Aminipila luticellarii</name>
    <dbReference type="NCBI Taxonomy" id="2507160"/>
    <lineage>
        <taxon>Bacteria</taxon>
        <taxon>Bacillati</taxon>
        <taxon>Bacillota</taxon>
        <taxon>Clostridia</taxon>
        <taxon>Peptostreptococcales</taxon>
        <taxon>Anaerovoracaceae</taxon>
        <taxon>Aminipila</taxon>
    </lineage>
</organism>
<keyword evidence="8" id="KW-1185">Reference proteome</keyword>
<dbReference type="PROSITE" id="PS50045">
    <property type="entry name" value="SIGMA54_INTERACT_4"/>
    <property type="match status" value="1"/>
</dbReference>
<dbReference type="CDD" id="cd00009">
    <property type="entry name" value="AAA"/>
    <property type="match status" value="1"/>
</dbReference>
<dbReference type="InterPro" id="IPR009057">
    <property type="entry name" value="Homeodomain-like_sf"/>
</dbReference>
<protein>
    <submittedName>
        <fullName evidence="7">Transcriptional regulator</fullName>
    </submittedName>
</protein>
<evidence type="ECO:0000256" key="1">
    <source>
        <dbReference type="ARBA" id="ARBA00022741"/>
    </source>
</evidence>
<dbReference type="Gene3D" id="1.10.10.60">
    <property type="entry name" value="Homeodomain-like"/>
    <property type="match status" value="1"/>
</dbReference>
<dbReference type="GO" id="GO:0006355">
    <property type="term" value="P:regulation of DNA-templated transcription"/>
    <property type="evidence" value="ECO:0007669"/>
    <property type="project" value="InterPro"/>
</dbReference>
<gene>
    <name evidence="7" type="ORF">EQM06_11745</name>
</gene>
<keyword evidence="1" id="KW-0547">Nucleotide-binding</keyword>
<dbReference type="Pfam" id="PF02954">
    <property type="entry name" value="HTH_8"/>
    <property type="match status" value="1"/>
</dbReference>
<dbReference type="AlphaFoldDB" id="A0A410PYB8"/>
<dbReference type="InterPro" id="IPR027417">
    <property type="entry name" value="P-loop_NTPase"/>
</dbReference>
<reference evidence="7 8" key="1">
    <citation type="submission" date="2019-01" db="EMBL/GenBank/DDBJ databases">
        <title>Draft genomes of a novel of Aminipila strains.</title>
        <authorList>
            <person name="Ma S."/>
        </authorList>
    </citation>
    <scope>NUCLEOTIDE SEQUENCE [LARGE SCALE GENOMIC DNA]</scope>
    <source>
        <strain evidence="8">JN-39</strain>
    </source>
</reference>
<evidence type="ECO:0000256" key="4">
    <source>
        <dbReference type="ARBA" id="ARBA00023125"/>
    </source>
</evidence>
<evidence type="ECO:0000313" key="7">
    <source>
        <dbReference type="EMBL" id="QAT43840.1"/>
    </source>
</evidence>